<dbReference type="PROSITE" id="PS50181">
    <property type="entry name" value="FBOX"/>
    <property type="match status" value="1"/>
</dbReference>
<reference evidence="3" key="1">
    <citation type="journal article" date="2015" name="Genome Announc.">
        <title>Genome sequence of the AIDS-associated pathogen Penicillium marneffei (ATCC18224) and its near taxonomic relative Talaromyces stipitatus (ATCC10500).</title>
        <authorList>
            <person name="Nierman W.C."/>
            <person name="Fedorova-Abrams N.D."/>
            <person name="Andrianopoulos A."/>
        </authorList>
    </citation>
    <scope>NUCLEOTIDE SEQUENCE [LARGE SCALE GENOMIC DNA]</scope>
    <source>
        <strain evidence="3">ATCC 10500 / CBS 375.48 / QM 6759 / NRRL 1006</strain>
    </source>
</reference>
<dbReference type="OrthoDB" id="5130616at2759"/>
<dbReference type="PhylomeDB" id="B8MV67"/>
<dbReference type="InParanoid" id="B8MV67"/>
<dbReference type="Pfam" id="PF24969">
    <property type="entry name" value="LRR_15"/>
    <property type="match status" value="1"/>
</dbReference>
<protein>
    <recommendedName>
        <fullName evidence="1">F-box domain-containing protein</fullName>
    </recommendedName>
</protein>
<dbReference type="eggNOG" id="ENOG502SZXU">
    <property type="taxonomic scope" value="Eukaryota"/>
</dbReference>
<dbReference type="Proteomes" id="UP000001745">
    <property type="component" value="Unassembled WGS sequence"/>
</dbReference>
<evidence type="ECO:0000259" key="1">
    <source>
        <dbReference type="PROSITE" id="PS50181"/>
    </source>
</evidence>
<keyword evidence="3" id="KW-1185">Reference proteome</keyword>
<dbReference type="HOGENOM" id="CLU_588173_0_0_1"/>
<proteinExistence type="predicted"/>
<dbReference type="RefSeq" id="XP_002488704.1">
    <property type="nucleotide sequence ID" value="XM_002488659.1"/>
</dbReference>
<evidence type="ECO:0000313" key="3">
    <source>
        <dbReference type="Proteomes" id="UP000001745"/>
    </source>
</evidence>
<dbReference type="InterPro" id="IPR001810">
    <property type="entry name" value="F-box_dom"/>
</dbReference>
<organism evidence="2 3">
    <name type="scientific">Talaromyces stipitatus (strain ATCC 10500 / CBS 375.48 / QM 6759 / NRRL 1006)</name>
    <name type="common">Penicillium stipitatum</name>
    <dbReference type="NCBI Taxonomy" id="441959"/>
    <lineage>
        <taxon>Eukaryota</taxon>
        <taxon>Fungi</taxon>
        <taxon>Dikarya</taxon>
        <taxon>Ascomycota</taxon>
        <taxon>Pezizomycotina</taxon>
        <taxon>Eurotiomycetes</taxon>
        <taxon>Eurotiomycetidae</taxon>
        <taxon>Eurotiales</taxon>
        <taxon>Trichocomaceae</taxon>
        <taxon>Talaromyces</taxon>
        <taxon>Talaromyces sect. Talaromyces</taxon>
    </lineage>
</organism>
<gene>
    <name evidence="2" type="ORF">TSTA_008190</name>
</gene>
<dbReference type="VEuPathDB" id="FungiDB:TSTA_008190"/>
<dbReference type="EMBL" id="EQ962662">
    <property type="protein sequence ID" value="EED11523.1"/>
    <property type="molecule type" value="Genomic_DNA"/>
</dbReference>
<evidence type="ECO:0000313" key="2">
    <source>
        <dbReference type="EMBL" id="EED11523.1"/>
    </source>
</evidence>
<feature type="domain" description="F-box" evidence="1">
    <location>
        <begin position="1"/>
        <end position="45"/>
    </location>
</feature>
<dbReference type="OMA" id="HDEWFGS"/>
<sequence length="465" mass="53780">MIVDLPAEILVAVAQNLEFHQDAFNLARCCRRIYSVLFPHIFTTIQSRCPCLGELSQIVHYIIQHPQCAINQTQFCSRMGSLKCEPATLLKALQTICHSEEEKLQWLNDLQDGMAYHPWVALLLVLLPRLQSLELKFEYSSTIEYTSEILDRAIRRQKPFDVQVPFPSLKEVRISWWDTQGGVDPSNALPFFCLPEMRRFYGHMIVGDISQEDNSLDLSSGFSNINEIDLKLSNCDTGFSYLVRACSRLESFSYLHADGIVGGPDGFNPQVFYPPLYCHRDSLRKLKLLFDRDAGHCYCGYPKEDLFFGSLAEFSVLTEIDLRSPNIMSWEDERKEVLKLPLTEILPSSVEILSLEDTSPSQLDSLVPQLEAVIRNKRTFFPSLSNLSIEGDFHKQPQINFREWSWGLVRPPRRVIEPEFIDRTQNLRVLCQAMDVDFCLWDRHCKEPKYRIYSRPIPDTTLQRR</sequence>
<accession>B8MV67</accession>
<dbReference type="InterPro" id="IPR056867">
    <property type="entry name" value="LRR_15"/>
</dbReference>
<dbReference type="AlphaFoldDB" id="B8MV67"/>
<name>B8MV67_TALSN</name>
<dbReference type="GeneID" id="8110156"/>
<dbReference type="STRING" id="441959.B8MV67"/>